<accession>A0A5C3NCY0</accession>
<dbReference type="OrthoDB" id="195231at2759"/>
<organism evidence="4 5">
    <name type="scientific">Heliocybe sulcata</name>
    <dbReference type="NCBI Taxonomy" id="5364"/>
    <lineage>
        <taxon>Eukaryota</taxon>
        <taxon>Fungi</taxon>
        <taxon>Dikarya</taxon>
        <taxon>Basidiomycota</taxon>
        <taxon>Agaricomycotina</taxon>
        <taxon>Agaricomycetes</taxon>
        <taxon>Gloeophyllales</taxon>
        <taxon>Gloeophyllaceae</taxon>
        <taxon>Heliocybe</taxon>
    </lineage>
</organism>
<dbReference type="Proteomes" id="UP000305948">
    <property type="component" value="Unassembled WGS sequence"/>
</dbReference>
<evidence type="ECO:0000313" key="5">
    <source>
        <dbReference type="Proteomes" id="UP000305948"/>
    </source>
</evidence>
<protein>
    <submittedName>
        <fullName evidence="4">Uncharacterized protein</fullName>
    </submittedName>
</protein>
<keyword evidence="5" id="KW-1185">Reference proteome</keyword>
<sequence>MYLLPTTLLLFTWYSAAVNAGSAKKGEGCSLSDNRLQVGTYQFYTDCDAVTYCSNAGTCELKGCRRDEFPYGYAQDSNSIPDLCPSGQFCPDEEDACQDILPVGSPCQLNRDANALVIEPCWLDQCEGPPNFVDLRDESGRGLNHNGSVCLNNVCMWANVTVGQTCVVENTAYIAYAAGGQEYLDIVSRGNCLVGLYCDSQQLVCMQTKKLNEGCSADKECDTYNCLASGVCGRDASEPHHYGVWVYIVVGICIFGGMIGTLVGLFFMHRKQRDIEREKRVQYWHEQNAFRQNILQLQETTRNSMLSMPTPGNESPRSTIYSRDGNSEDSQLPMLHAVNKSSNLRHGYSDDGFADDDDEGINMHPRQTDNRF</sequence>
<name>A0A5C3NCY0_9AGAM</name>
<feature type="signal peptide" evidence="3">
    <location>
        <begin position="1"/>
        <end position="20"/>
    </location>
</feature>
<evidence type="ECO:0000313" key="4">
    <source>
        <dbReference type="EMBL" id="TFK54266.1"/>
    </source>
</evidence>
<dbReference type="EMBL" id="ML213506">
    <property type="protein sequence ID" value="TFK54266.1"/>
    <property type="molecule type" value="Genomic_DNA"/>
</dbReference>
<keyword evidence="2" id="KW-0812">Transmembrane</keyword>
<feature type="transmembrane region" description="Helical" evidence="2">
    <location>
        <begin position="244"/>
        <end position="267"/>
    </location>
</feature>
<keyword evidence="2" id="KW-0472">Membrane</keyword>
<dbReference type="STRING" id="5364.A0A5C3NCY0"/>
<dbReference type="AlphaFoldDB" id="A0A5C3NCY0"/>
<reference evidence="4 5" key="1">
    <citation type="journal article" date="2019" name="Nat. Ecol. Evol.">
        <title>Megaphylogeny resolves global patterns of mushroom evolution.</title>
        <authorList>
            <person name="Varga T."/>
            <person name="Krizsan K."/>
            <person name="Foldi C."/>
            <person name="Dima B."/>
            <person name="Sanchez-Garcia M."/>
            <person name="Sanchez-Ramirez S."/>
            <person name="Szollosi G.J."/>
            <person name="Szarkandi J.G."/>
            <person name="Papp V."/>
            <person name="Albert L."/>
            <person name="Andreopoulos W."/>
            <person name="Angelini C."/>
            <person name="Antonin V."/>
            <person name="Barry K.W."/>
            <person name="Bougher N.L."/>
            <person name="Buchanan P."/>
            <person name="Buyck B."/>
            <person name="Bense V."/>
            <person name="Catcheside P."/>
            <person name="Chovatia M."/>
            <person name="Cooper J."/>
            <person name="Damon W."/>
            <person name="Desjardin D."/>
            <person name="Finy P."/>
            <person name="Geml J."/>
            <person name="Haridas S."/>
            <person name="Hughes K."/>
            <person name="Justo A."/>
            <person name="Karasinski D."/>
            <person name="Kautmanova I."/>
            <person name="Kiss B."/>
            <person name="Kocsube S."/>
            <person name="Kotiranta H."/>
            <person name="LaButti K.M."/>
            <person name="Lechner B.E."/>
            <person name="Liimatainen K."/>
            <person name="Lipzen A."/>
            <person name="Lukacs Z."/>
            <person name="Mihaltcheva S."/>
            <person name="Morgado L.N."/>
            <person name="Niskanen T."/>
            <person name="Noordeloos M.E."/>
            <person name="Ohm R.A."/>
            <person name="Ortiz-Santana B."/>
            <person name="Ovrebo C."/>
            <person name="Racz N."/>
            <person name="Riley R."/>
            <person name="Savchenko A."/>
            <person name="Shiryaev A."/>
            <person name="Soop K."/>
            <person name="Spirin V."/>
            <person name="Szebenyi C."/>
            <person name="Tomsovsky M."/>
            <person name="Tulloss R.E."/>
            <person name="Uehling J."/>
            <person name="Grigoriev I.V."/>
            <person name="Vagvolgyi C."/>
            <person name="Papp T."/>
            <person name="Martin F.M."/>
            <person name="Miettinen O."/>
            <person name="Hibbett D.S."/>
            <person name="Nagy L.G."/>
        </authorList>
    </citation>
    <scope>NUCLEOTIDE SEQUENCE [LARGE SCALE GENOMIC DNA]</scope>
    <source>
        <strain evidence="4 5">OMC1185</strain>
    </source>
</reference>
<evidence type="ECO:0000256" key="2">
    <source>
        <dbReference type="SAM" id="Phobius"/>
    </source>
</evidence>
<evidence type="ECO:0000256" key="3">
    <source>
        <dbReference type="SAM" id="SignalP"/>
    </source>
</evidence>
<feature type="compositionally biased region" description="Polar residues" evidence="1">
    <location>
        <begin position="304"/>
        <end position="321"/>
    </location>
</feature>
<evidence type="ECO:0000256" key="1">
    <source>
        <dbReference type="SAM" id="MobiDB-lite"/>
    </source>
</evidence>
<feature type="region of interest" description="Disordered" evidence="1">
    <location>
        <begin position="342"/>
        <end position="372"/>
    </location>
</feature>
<gene>
    <name evidence="4" type="ORF">OE88DRAFT_1642837</name>
</gene>
<feature type="region of interest" description="Disordered" evidence="1">
    <location>
        <begin position="304"/>
        <end position="326"/>
    </location>
</feature>
<keyword evidence="3" id="KW-0732">Signal</keyword>
<proteinExistence type="predicted"/>
<keyword evidence="2" id="KW-1133">Transmembrane helix</keyword>
<feature type="chain" id="PRO_5023096938" evidence="3">
    <location>
        <begin position="21"/>
        <end position="372"/>
    </location>
</feature>